<dbReference type="EMBL" id="JAUJYO010000005">
    <property type="protein sequence ID" value="KAK1316888.1"/>
    <property type="molecule type" value="Genomic_DNA"/>
</dbReference>
<organism evidence="1 2">
    <name type="scientific">Acorus calamus</name>
    <name type="common">Sweet flag</name>
    <dbReference type="NCBI Taxonomy" id="4465"/>
    <lineage>
        <taxon>Eukaryota</taxon>
        <taxon>Viridiplantae</taxon>
        <taxon>Streptophyta</taxon>
        <taxon>Embryophyta</taxon>
        <taxon>Tracheophyta</taxon>
        <taxon>Spermatophyta</taxon>
        <taxon>Magnoliopsida</taxon>
        <taxon>Liliopsida</taxon>
        <taxon>Acoraceae</taxon>
        <taxon>Acorus</taxon>
    </lineage>
</organism>
<keyword evidence="2" id="KW-1185">Reference proteome</keyword>
<evidence type="ECO:0000313" key="2">
    <source>
        <dbReference type="Proteomes" id="UP001180020"/>
    </source>
</evidence>
<evidence type="ECO:0000313" key="1">
    <source>
        <dbReference type="EMBL" id="KAK1316888.1"/>
    </source>
</evidence>
<gene>
    <name evidence="1" type="ORF">QJS10_CPA05g01776</name>
</gene>
<dbReference type="Proteomes" id="UP001180020">
    <property type="component" value="Unassembled WGS sequence"/>
</dbReference>
<dbReference type="GO" id="GO:0000390">
    <property type="term" value="P:spliceosomal complex disassembly"/>
    <property type="evidence" value="ECO:0007669"/>
    <property type="project" value="InterPro"/>
</dbReference>
<dbReference type="PANTHER" id="PTHR23329:SF1">
    <property type="entry name" value="TUFTELIN-INTERACTING PROTEIN 11"/>
    <property type="match status" value="1"/>
</dbReference>
<dbReference type="InterPro" id="IPR045211">
    <property type="entry name" value="TFP11/STIP/Ntr1"/>
</dbReference>
<comment type="caution">
    <text evidence="1">The sequence shown here is derived from an EMBL/GenBank/DDBJ whole genome shotgun (WGS) entry which is preliminary data.</text>
</comment>
<dbReference type="PANTHER" id="PTHR23329">
    <property type="entry name" value="TUFTELIN-INTERACTING PROTEIN 11-RELATED"/>
    <property type="match status" value="1"/>
</dbReference>
<reference evidence="1" key="2">
    <citation type="submission" date="2023-06" db="EMBL/GenBank/DDBJ databases">
        <authorList>
            <person name="Ma L."/>
            <person name="Liu K.-W."/>
            <person name="Li Z."/>
            <person name="Hsiao Y.-Y."/>
            <person name="Qi Y."/>
            <person name="Fu T."/>
            <person name="Tang G."/>
            <person name="Zhang D."/>
            <person name="Sun W.-H."/>
            <person name="Liu D.-K."/>
            <person name="Li Y."/>
            <person name="Chen G.-Z."/>
            <person name="Liu X.-D."/>
            <person name="Liao X.-Y."/>
            <person name="Jiang Y.-T."/>
            <person name="Yu X."/>
            <person name="Hao Y."/>
            <person name="Huang J."/>
            <person name="Zhao X.-W."/>
            <person name="Ke S."/>
            <person name="Chen Y.-Y."/>
            <person name="Wu W.-L."/>
            <person name="Hsu J.-L."/>
            <person name="Lin Y.-F."/>
            <person name="Huang M.-D."/>
            <person name="Li C.-Y."/>
            <person name="Huang L."/>
            <person name="Wang Z.-W."/>
            <person name="Zhao X."/>
            <person name="Zhong W.-Y."/>
            <person name="Peng D.-H."/>
            <person name="Ahmad S."/>
            <person name="Lan S."/>
            <person name="Zhang J.-S."/>
            <person name="Tsai W.-C."/>
            <person name="Van De Peer Y."/>
            <person name="Liu Z.-J."/>
        </authorList>
    </citation>
    <scope>NUCLEOTIDE SEQUENCE</scope>
    <source>
        <strain evidence="1">CP</strain>
        <tissue evidence="1">Leaves</tissue>
    </source>
</reference>
<proteinExistence type="predicted"/>
<accession>A0AAV9ET59</accession>
<protein>
    <submittedName>
        <fullName evidence="1">Uncharacterized protein</fullName>
    </submittedName>
</protein>
<name>A0AAV9ET59_ACOCL</name>
<sequence>MSLKEVIEAYADDHGLIFVLKVGKMHNGRQIYGFGRVTVCVDSLNQVVFALEKDGWSAVSLELLLEMNHGHR</sequence>
<reference evidence="1" key="1">
    <citation type="journal article" date="2023" name="Nat. Commun.">
        <title>Diploid and tetraploid genomes of Acorus and the evolution of monocots.</title>
        <authorList>
            <person name="Ma L."/>
            <person name="Liu K.W."/>
            <person name="Li Z."/>
            <person name="Hsiao Y.Y."/>
            <person name="Qi Y."/>
            <person name="Fu T."/>
            <person name="Tang G.D."/>
            <person name="Zhang D."/>
            <person name="Sun W.H."/>
            <person name="Liu D.K."/>
            <person name="Li Y."/>
            <person name="Chen G.Z."/>
            <person name="Liu X.D."/>
            <person name="Liao X.Y."/>
            <person name="Jiang Y.T."/>
            <person name="Yu X."/>
            <person name="Hao Y."/>
            <person name="Huang J."/>
            <person name="Zhao X.W."/>
            <person name="Ke S."/>
            <person name="Chen Y.Y."/>
            <person name="Wu W.L."/>
            <person name="Hsu J.L."/>
            <person name="Lin Y.F."/>
            <person name="Huang M.D."/>
            <person name="Li C.Y."/>
            <person name="Huang L."/>
            <person name="Wang Z.W."/>
            <person name="Zhao X."/>
            <person name="Zhong W.Y."/>
            <person name="Peng D.H."/>
            <person name="Ahmad S."/>
            <person name="Lan S."/>
            <person name="Zhang J.S."/>
            <person name="Tsai W.C."/>
            <person name="Van de Peer Y."/>
            <person name="Liu Z.J."/>
        </authorList>
    </citation>
    <scope>NUCLEOTIDE SEQUENCE</scope>
    <source>
        <strain evidence="1">CP</strain>
    </source>
</reference>
<dbReference type="AlphaFoldDB" id="A0AAV9ET59"/>
<dbReference type="GO" id="GO:0071008">
    <property type="term" value="C:U2-type post-mRNA release spliceosomal complex"/>
    <property type="evidence" value="ECO:0007669"/>
    <property type="project" value="TreeGrafter"/>
</dbReference>